<accession>X0WU14</accession>
<feature type="non-terminal residue" evidence="1">
    <location>
        <position position="54"/>
    </location>
</feature>
<dbReference type="AlphaFoldDB" id="X0WU14"/>
<sequence>MSIFKFLSSFAIWRKCRRAAATDVGRWEDLRQRLVYELRRELYYLNLPPHLQAF</sequence>
<dbReference type="EMBL" id="BARS01034860">
    <property type="protein sequence ID" value="GAG26707.1"/>
    <property type="molecule type" value="Genomic_DNA"/>
</dbReference>
<protein>
    <submittedName>
        <fullName evidence="1">Uncharacterized protein</fullName>
    </submittedName>
</protein>
<reference evidence="1" key="1">
    <citation type="journal article" date="2014" name="Front. Microbiol.">
        <title>High frequency of phylogenetically diverse reductive dehalogenase-homologous genes in deep subseafloor sedimentary metagenomes.</title>
        <authorList>
            <person name="Kawai M."/>
            <person name="Futagami T."/>
            <person name="Toyoda A."/>
            <person name="Takaki Y."/>
            <person name="Nishi S."/>
            <person name="Hori S."/>
            <person name="Arai W."/>
            <person name="Tsubouchi T."/>
            <person name="Morono Y."/>
            <person name="Uchiyama I."/>
            <person name="Ito T."/>
            <person name="Fujiyama A."/>
            <person name="Inagaki F."/>
            <person name="Takami H."/>
        </authorList>
    </citation>
    <scope>NUCLEOTIDE SEQUENCE</scope>
    <source>
        <strain evidence="1">Expedition CK06-06</strain>
    </source>
</reference>
<comment type="caution">
    <text evidence="1">The sequence shown here is derived from an EMBL/GenBank/DDBJ whole genome shotgun (WGS) entry which is preliminary data.</text>
</comment>
<proteinExistence type="predicted"/>
<organism evidence="1">
    <name type="scientific">marine sediment metagenome</name>
    <dbReference type="NCBI Taxonomy" id="412755"/>
    <lineage>
        <taxon>unclassified sequences</taxon>
        <taxon>metagenomes</taxon>
        <taxon>ecological metagenomes</taxon>
    </lineage>
</organism>
<gene>
    <name evidence="1" type="ORF">S01H1_53806</name>
</gene>
<evidence type="ECO:0000313" key="1">
    <source>
        <dbReference type="EMBL" id="GAG26707.1"/>
    </source>
</evidence>
<name>X0WU14_9ZZZZ</name>